<sequence>MHEGRLVPSVIILSHPEQLERLRAACPEAVDAALVAGDPCFDRMLASRPLRETYRQALGVAPGQRLIVLSSTWAEPSLYGSRPLLARELAARLPIDDYRLALALHPNIHAGHTPWQVRLWTEACARAGVLVLAQEELWRPALVAADLTIGDHGSVTFYSAALGTPVLLAAAPEEAVDPASPIGLLLATALRLDGDPLTQIERAIAAHDPARYTPITERTTALPGASASVLRRSIYRLLDLPEPDDGPDPTALPVPEVTPPEPAAWLVRADLHPDGAGRLSATVQRYPAEALGEPALVPAGTHLVVGTREPNTRLLDLADLIVHENPADPAEWIAGTLAALPGCALAAAPAGERDWLVGNADGSLVRLTEVTGRGPLFGSVLYAWVAAGHPLRDLPAGLSLRVAGREHSARVSRARPAGPGPPGRGG</sequence>
<dbReference type="Gene3D" id="3.40.50.12580">
    <property type="match status" value="1"/>
</dbReference>
<feature type="region of interest" description="Disordered" evidence="1">
    <location>
        <begin position="407"/>
        <end position="426"/>
    </location>
</feature>
<dbReference type="AlphaFoldDB" id="A0A542DLJ9"/>
<dbReference type="InterPro" id="IPR043148">
    <property type="entry name" value="TagF_C"/>
</dbReference>
<dbReference type="Proteomes" id="UP000320876">
    <property type="component" value="Unassembled WGS sequence"/>
</dbReference>
<dbReference type="RefSeq" id="WP_141999704.1">
    <property type="nucleotide sequence ID" value="NZ_VFML01000001.1"/>
</dbReference>
<gene>
    <name evidence="2" type="ORF">FB471_3729</name>
</gene>
<proteinExistence type="predicted"/>
<dbReference type="SUPFAM" id="SSF53756">
    <property type="entry name" value="UDP-Glycosyltransferase/glycogen phosphorylase"/>
    <property type="match status" value="1"/>
</dbReference>
<organism evidence="2 3">
    <name type="scientific">Amycolatopsis cihanbeyliensis</name>
    <dbReference type="NCBI Taxonomy" id="1128664"/>
    <lineage>
        <taxon>Bacteria</taxon>
        <taxon>Bacillati</taxon>
        <taxon>Actinomycetota</taxon>
        <taxon>Actinomycetes</taxon>
        <taxon>Pseudonocardiales</taxon>
        <taxon>Pseudonocardiaceae</taxon>
        <taxon>Amycolatopsis</taxon>
    </lineage>
</organism>
<evidence type="ECO:0000256" key="1">
    <source>
        <dbReference type="SAM" id="MobiDB-lite"/>
    </source>
</evidence>
<keyword evidence="3" id="KW-1185">Reference proteome</keyword>
<evidence type="ECO:0000313" key="2">
    <source>
        <dbReference type="EMBL" id="TQJ03953.1"/>
    </source>
</evidence>
<name>A0A542DLJ9_AMYCI</name>
<accession>A0A542DLJ9</accession>
<reference evidence="2 3" key="1">
    <citation type="submission" date="2019-06" db="EMBL/GenBank/DDBJ databases">
        <title>Sequencing the genomes of 1000 actinobacteria strains.</title>
        <authorList>
            <person name="Klenk H.-P."/>
        </authorList>
    </citation>
    <scope>NUCLEOTIDE SEQUENCE [LARGE SCALE GENOMIC DNA]</scope>
    <source>
        <strain evidence="2 3">DSM 45679</strain>
    </source>
</reference>
<evidence type="ECO:0000313" key="3">
    <source>
        <dbReference type="Proteomes" id="UP000320876"/>
    </source>
</evidence>
<dbReference type="EMBL" id="VFML01000001">
    <property type="protein sequence ID" value="TQJ03953.1"/>
    <property type="molecule type" value="Genomic_DNA"/>
</dbReference>
<dbReference type="OrthoDB" id="3661391at2"/>
<protein>
    <submittedName>
        <fullName evidence="2">Uncharacterized protein</fullName>
    </submittedName>
</protein>
<comment type="caution">
    <text evidence="2">The sequence shown here is derived from an EMBL/GenBank/DDBJ whole genome shotgun (WGS) entry which is preliminary data.</text>
</comment>